<name>A0ABQ5D2U6_9ASTR</name>
<sequence>MEFNRWRSKNFKNEHPVLVKIKDEMDDEGEVTNAGLTMTLSSAGFLSFSVIPSPDCSFRRICFPSSCRHSKIAAVRGTKVAIPLGGASKKGLQPNLYLETPTREVGLKTPYLICDCCEGSHEADEYKQNNLAEQVYLSEGDIYNDPSILRFYHNDDTLPWGNNKRKEKGEDGPEWVVRSKFKDELANFMLEKKSHTPSPHPPPSCWTISKVCHQSSFSIRKPGLHSVYKTVIDSMGARCSSSSSSSSSFSTSSSSLSSSDDSLS</sequence>
<gene>
    <name evidence="2" type="ORF">Tco_0923091</name>
</gene>
<dbReference type="EMBL" id="BQNB010014811">
    <property type="protein sequence ID" value="GJT32672.1"/>
    <property type="molecule type" value="Genomic_DNA"/>
</dbReference>
<organism evidence="2 3">
    <name type="scientific">Tanacetum coccineum</name>
    <dbReference type="NCBI Taxonomy" id="301880"/>
    <lineage>
        <taxon>Eukaryota</taxon>
        <taxon>Viridiplantae</taxon>
        <taxon>Streptophyta</taxon>
        <taxon>Embryophyta</taxon>
        <taxon>Tracheophyta</taxon>
        <taxon>Spermatophyta</taxon>
        <taxon>Magnoliopsida</taxon>
        <taxon>eudicotyledons</taxon>
        <taxon>Gunneridae</taxon>
        <taxon>Pentapetalae</taxon>
        <taxon>asterids</taxon>
        <taxon>campanulids</taxon>
        <taxon>Asterales</taxon>
        <taxon>Asteraceae</taxon>
        <taxon>Asteroideae</taxon>
        <taxon>Anthemideae</taxon>
        <taxon>Anthemidinae</taxon>
        <taxon>Tanacetum</taxon>
    </lineage>
</organism>
<proteinExistence type="predicted"/>
<feature type="region of interest" description="Disordered" evidence="1">
    <location>
        <begin position="237"/>
        <end position="264"/>
    </location>
</feature>
<accession>A0ABQ5D2U6</accession>
<reference evidence="2" key="2">
    <citation type="submission" date="2022-01" db="EMBL/GenBank/DDBJ databases">
        <authorList>
            <person name="Yamashiro T."/>
            <person name="Shiraishi A."/>
            <person name="Satake H."/>
            <person name="Nakayama K."/>
        </authorList>
    </citation>
    <scope>NUCLEOTIDE SEQUENCE</scope>
</reference>
<evidence type="ECO:0000313" key="2">
    <source>
        <dbReference type="EMBL" id="GJT32672.1"/>
    </source>
</evidence>
<evidence type="ECO:0000313" key="3">
    <source>
        <dbReference type="Proteomes" id="UP001151760"/>
    </source>
</evidence>
<dbReference type="Proteomes" id="UP001151760">
    <property type="component" value="Unassembled WGS sequence"/>
</dbReference>
<comment type="caution">
    <text evidence="2">The sequence shown here is derived from an EMBL/GenBank/DDBJ whole genome shotgun (WGS) entry which is preliminary data.</text>
</comment>
<reference evidence="2" key="1">
    <citation type="journal article" date="2022" name="Int. J. Mol. Sci.">
        <title>Draft Genome of Tanacetum Coccineum: Genomic Comparison of Closely Related Tanacetum-Family Plants.</title>
        <authorList>
            <person name="Yamashiro T."/>
            <person name="Shiraishi A."/>
            <person name="Nakayama K."/>
            <person name="Satake H."/>
        </authorList>
    </citation>
    <scope>NUCLEOTIDE SEQUENCE</scope>
</reference>
<evidence type="ECO:0000256" key="1">
    <source>
        <dbReference type="SAM" id="MobiDB-lite"/>
    </source>
</evidence>
<protein>
    <submittedName>
        <fullName evidence="2">Uncharacterized protein</fullName>
    </submittedName>
</protein>
<keyword evidence="3" id="KW-1185">Reference proteome</keyword>
<feature type="compositionally biased region" description="Low complexity" evidence="1">
    <location>
        <begin position="240"/>
        <end position="264"/>
    </location>
</feature>